<keyword evidence="4 7" id="KW-0540">Nuclease</keyword>
<name>A0A084E4W8_SPHYA</name>
<dbReference type="Proteomes" id="UP000287401">
    <property type="component" value="Unassembled WGS sequence"/>
</dbReference>
<evidence type="ECO:0000313" key="11">
    <source>
        <dbReference type="EMBL" id="RSU52489.1"/>
    </source>
</evidence>
<reference evidence="10 12" key="1">
    <citation type="submission" date="2014-03" db="EMBL/GenBank/DDBJ databases">
        <title>Genome sequence of Sphingobium yanoikuyae B1.</title>
        <authorList>
            <person name="Gan H.M."/>
            <person name="Gan H.Y."/>
            <person name="Savka M.A."/>
        </authorList>
    </citation>
    <scope>NUCLEOTIDE SEQUENCE [LARGE SCALE GENOMIC DNA]</scope>
    <source>
        <strain evidence="10 12">B1</strain>
    </source>
</reference>
<evidence type="ECO:0000256" key="2">
    <source>
        <dbReference type="ARBA" id="ARBA00011322"/>
    </source>
</evidence>
<dbReference type="InterPro" id="IPR004593">
    <property type="entry name" value="SbcD"/>
</dbReference>
<keyword evidence="7" id="KW-0255">Endonuclease</keyword>
<dbReference type="eggNOG" id="COG0420">
    <property type="taxonomic scope" value="Bacteria"/>
</dbReference>
<evidence type="ECO:0000259" key="8">
    <source>
        <dbReference type="Pfam" id="PF00149"/>
    </source>
</evidence>
<evidence type="ECO:0000256" key="1">
    <source>
        <dbReference type="ARBA" id="ARBA00010555"/>
    </source>
</evidence>
<dbReference type="Pfam" id="PF00149">
    <property type="entry name" value="Metallophos"/>
    <property type="match status" value="1"/>
</dbReference>
<feature type="domain" description="Nuclease SbcCD subunit D C-terminal" evidence="9">
    <location>
        <begin position="290"/>
        <end position="382"/>
    </location>
</feature>
<evidence type="ECO:0000256" key="7">
    <source>
        <dbReference type="RuleBase" id="RU363069"/>
    </source>
</evidence>
<dbReference type="GO" id="GO:0006260">
    <property type="term" value="P:DNA replication"/>
    <property type="evidence" value="ECO:0007669"/>
    <property type="project" value="UniProtKB-KW"/>
</dbReference>
<organism evidence="10 12">
    <name type="scientific">Sphingobium yanoikuyae</name>
    <name type="common">Sphingomonas yanoikuyae</name>
    <dbReference type="NCBI Taxonomy" id="13690"/>
    <lineage>
        <taxon>Bacteria</taxon>
        <taxon>Pseudomonadati</taxon>
        <taxon>Pseudomonadota</taxon>
        <taxon>Alphaproteobacteria</taxon>
        <taxon>Sphingomonadales</taxon>
        <taxon>Sphingomonadaceae</taxon>
        <taxon>Sphingobium</taxon>
    </lineage>
</organism>
<evidence type="ECO:0000256" key="5">
    <source>
        <dbReference type="ARBA" id="ARBA00022801"/>
    </source>
</evidence>
<dbReference type="PANTHER" id="PTHR30337">
    <property type="entry name" value="COMPONENT OF ATP-DEPENDENT DSDNA EXONUCLEASE"/>
    <property type="match status" value="1"/>
</dbReference>
<evidence type="ECO:0000313" key="13">
    <source>
        <dbReference type="Proteomes" id="UP000287401"/>
    </source>
</evidence>
<evidence type="ECO:0000256" key="3">
    <source>
        <dbReference type="ARBA" id="ARBA00013365"/>
    </source>
</evidence>
<dbReference type="InterPro" id="IPR026843">
    <property type="entry name" value="SbcD_C"/>
</dbReference>
<keyword evidence="7" id="KW-0235">DNA replication</keyword>
<dbReference type="NCBIfam" id="TIGR00619">
    <property type="entry name" value="sbcd"/>
    <property type="match status" value="1"/>
</dbReference>
<dbReference type="AlphaFoldDB" id="A0A084E4W8"/>
<dbReference type="Pfam" id="PF12320">
    <property type="entry name" value="SbcD_C"/>
    <property type="match status" value="1"/>
</dbReference>
<dbReference type="GO" id="GO:0004519">
    <property type="term" value="F:endonuclease activity"/>
    <property type="evidence" value="ECO:0007669"/>
    <property type="project" value="UniProtKB-KW"/>
</dbReference>
<dbReference type="EMBL" id="QRAL01000033">
    <property type="protein sequence ID" value="RSU52489.1"/>
    <property type="molecule type" value="Genomic_DNA"/>
</dbReference>
<dbReference type="EMBL" id="JGVR01000060">
    <property type="protein sequence ID" value="KEZ13010.1"/>
    <property type="molecule type" value="Genomic_DNA"/>
</dbReference>
<dbReference type="InterPro" id="IPR029052">
    <property type="entry name" value="Metallo-depent_PP-like"/>
</dbReference>
<gene>
    <name evidence="7 11" type="primary">sbcD</name>
    <name evidence="10" type="ORF">CP98_05025</name>
    <name evidence="11" type="ORF">DAH51_21270</name>
</gene>
<keyword evidence="7" id="KW-0233">DNA recombination</keyword>
<dbReference type="InterPro" id="IPR050535">
    <property type="entry name" value="DNA_Repair-Maintenance_Comp"/>
</dbReference>
<evidence type="ECO:0000313" key="10">
    <source>
        <dbReference type="EMBL" id="KEZ13010.1"/>
    </source>
</evidence>
<feature type="domain" description="Calcineurin-like phosphoesterase" evidence="8">
    <location>
        <begin position="8"/>
        <end position="229"/>
    </location>
</feature>
<dbReference type="Proteomes" id="UP000028534">
    <property type="component" value="Unassembled WGS sequence"/>
</dbReference>
<dbReference type="InterPro" id="IPR041796">
    <property type="entry name" value="Mre11_N"/>
</dbReference>
<dbReference type="GO" id="GO:0008408">
    <property type="term" value="F:3'-5' exonuclease activity"/>
    <property type="evidence" value="ECO:0007669"/>
    <property type="project" value="InterPro"/>
</dbReference>
<sequence>MTKSRPAFRLIHSSDWHIGHELFSHDREAEHEAFLSWLLGRLVAEEADLLLVTGDIYDVANPPVSAMARLYAFLRDATTRCPNLQIVIIGGNHDSAARINLPAALLGPGRIHLIGSLPRTNGAPDFERMLVPLNDRAGTIVAWLAAVPYCRPGDMGPGGLPELYDNVLTVGAERANGLPLIVTGHLHVAEGDVSEHSERRITIGGEEAQATALFDDRAAYIALGHLHRPQTIKGDTLIRYAGSPFPLSATERLYRHSISVVDLAADGATARDEEIPRVVPFLTVPAAGPKPIGEVEIAIQELDFDPQLPRGLHPFVEISVLVDGPEPNLQARVMAALDGKPLRLTRITRVSAREATNQSIAEREVDLAELLPEAVFAELFERAHGSEPPEDLSQAFQALLIETQMSREDV</sequence>
<evidence type="ECO:0000256" key="4">
    <source>
        <dbReference type="ARBA" id="ARBA00022722"/>
    </source>
</evidence>
<protein>
    <recommendedName>
        <fullName evidence="3 7">Nuclease SbcCD subunit D</fullName>
    </recommendedName>
</protein>
<comment type="subunit">
    <text evidence="2 7">Heterodimer of SbcC and SbcD.</text>
</comment>
<evidence type="ECO:0000259" key="9">
    <source>
        <dbReference type="Pfam" id="PF12320"/>
    </source>
</evidence>
<accession>A0A084E4W8</accession>
<dbReference type="CDD" id="cd00840">
    <property type="entry name" value="MPP_Mre11_N"/>
    <property type="match status" value="1"/>
</dbReference>
<dbReference type="Gene3D" id="3.60.21.10">
    <property type="match status" value="1"/>
</dbReference>
<dbReference type="SUPFAM" id="SSF56300">
    <property type="entry name" value="Metallo-dependent phosphatases"/>
    <property type="match status" value="1"/>
</dbReference>
<evidence type="ECO:0000256" key="6">
    <source>
        <dbReference type="ARBA" id="ARBA00022839"/>
    </source>
</evidence>
<dbReference type="PANTHER" id="PTHR30337:SF0">
    <property type="entry name" value="NUCLEASE SBCCD SUBUNIT D"/>
    <property type="match status" value="1"/>
</dbReference>
<dbReference type="RefSeq" id="WP_037522883.1">
    <property type="nucleotide sequence ID" value="NZ_JARQWY010000058.1"/>
</dbReference>
<dbReference type="InterPro" id="IPR004843">
    <property type="entry name" value="Calcineurin-like_PHP"/>
</dbReference>
<keyword evidence="5 7" id="KW-0378">Hydrolase</keyword>
<keyword evidence="6 7" id="KW-0269">Exonuclease</keyword>
<dbReference type="PATRIC" id="fig|13690.10.peg.5194"/>
<comment type="caution">
    <text evidence="10">The sequence shown here is derived from an EMBL/GenBank/DDBJ whole genome shotgun (WGS) entry which is preliminary data.</text>
</comment>
<comment type="function">
    <text evidence="7">SbcCD cleaves DNA hairpin structures. These structures can inhibit DNA replication and are intermediates in certain DNA recombination reactions. The complex acts as a 3'-&gt;5' double strand exonuclease that can open hairpins. It also has a 5' single-strand endonuclease activity.</text>
</comment>
<proteinExistence type="inferred from homology"/>
<evidence type="ECO:0000313" key="12">
    <source>
        <dbReference type="Proteomes" id="UP000028534"/>
    </source>
</evidence>
<comment type="similarity">
    <text evidence="1 7">Belongs to the SbcD family.</text>
</comment>
<dbReference type="GO" id="GO:0006310">
    <property type="term" value="P:DNA recombination"/>
    <property type="evidence" value="ECO:0007669"/>
    <property type="project" value="UniProtKB-KW"/>
</dbReference>
<reference evidence="11 13" key="2">
    <citation type="submission" date="2018-07" db="EMBL/GenBank/DDBJ databases">
        <title>Genomic and Epidemiologic Investigation of an Indolent Hospital Outbreak.</title>
        <authorList>
            <person name="Johnson R.C."/>
            <person name="Deming C."/>
            <person name="Conlan S."/>
            <person name="Zellmer C.J."/>
            <person name="Michelin A.V."/>
            <person name="Lee-Lin S."/>
            <person name="Thomas P.J."/>
            <person name="Park M."/>
            <person name="Weingarten R.A."/>
            <person name="Less J."/>
            <person name="Dekker J.P."/>
            <person name="Frank K.M."/>
            <person name="Musser K.A."/>
            <person name="Mcquiston J.R."/>
            <person name="Henderson D.K."/>
            <person name="Lau A.F."/>
            <person name="Palmore T.N."/>
            <person name="Segre J.A."/>
        </authorList>
    </citation>
    <scope>NUCLEOTIDE SEQUENCE [LARGE SCALE GENOMIC DNA]</scope>
    <source>
        <strain evidence="11 13">SK-NIH.Env6_1116</strain>
    </source>
</reference>